<keyword evidence="3" id="KW-1185">Reference proteome</keyword>
<gene>
    <name evidence="2" type="ORF">P2G67_09000</name>
</gene>
<proteinExistence type="predicted"/>
<protein>
    <recommendedName>
        <fullName evidence="4">EF-hand domain-containing protein</fullName>
    </recommendedName>
</protein>
<organism evidence="2 3">
    <name type="scientific">Aquibaculum arenosum</name>
    <dbReference type="NCBI Taxonomy" id="3032591"/>
    <lineage>
        <taxon>Bacteria</taxon>
        <taxon>Pseudomonadati</taxon>
        <taxon>Pseudomonadota</taxon>
        <taxon>Alphaproteobacteria</taxon>
        <taxon>Rhodospirillales</taxon>
        <taxon>Rhodovibrionaceae</taxon>
        <taxon>Aquibaculum</taxon>
    </lineage>
</organism>
<evidence type="ECO:0000313" key="3">
    <source>
        <dbReference type="Proteomes" id="UP001215503"/>
    </source>
</evidence>
<name>A0ABT5YMC4_9PROT</name>
<dbReference type="EMBL" id="JARHUD010000005">
    <property type="protein sequence ID" value="MDF2096111.1"/>
    <property type="molecule type" value="Genomic_DNA"/>
</dbReference>
<keyword evidence="1" id="KW-0175">Coiled coil</keyword>
<evidence type="ECO:0000313" key="2">
    <source>
        <dbReference type="EMBL" id="MDF2096111.1"/>
    </source>
</evidence>
<dbReference type="Proteomes" id="UP001215503">
    <property type="component" value="Unassembled WGS sequence"/>
</dbReference>
<dbReference type="RefSeq" id="WP_275822214.1">
    <property type="nucleotide sequence ID" value="NZ_JARHUD010000005.1"/>
</dbReference>
<accession>A0ABT5YMC4</accession>
<comment type="caution">
    <text evidence="2">The sequence shown here is derived from an EMBL/GenBank/DDBJ whole genome shotgun (WGS) entry which is preliminary data.</text>
</comment>
<feature type="coiled-coil region" evidence="1">
    <location>
        <begin position="68"/>
        <end position="98"/>
    </location>
</feature>
<evidence type="ECO:0008006" key="4">
    <source>
        <dbReference type="Google" id="ProtNLM"/>
    </source>
</evidence>
<evidence type="ECO:0000256" key="1">
    <source>
        <dbReference type="SAM" id="Coils"/>
    </source>
</evidence>
<dbReference type="InterPro" id="IPR018247">
    <property type="entry name" value="EF_Hand_1_Ca_BS"/>
</dbReference>
<reference evidence="2 3" key="1">
    <citation type="submission" date="2023-03" db="EMBL/GenBank/DDBJ databases">
        <title>Fodinicurvata sp. CAU 1616 isolated from sea sendiment.</title>
        <authorList>
            <person name="Kim W."/>
        </authorList>
    </citation>
    <scope>NUCLEOTIDE SEQUENCE [LARGE SCALE GENOMIC DNA]</scope>
    <source>
        <strain evidence="2 3">CAU 1616</strain>
    </source>
</reference>
<dbReference type="PROSITE" id="PS00018">
    <property type="entry name" value="EF_HAND_1"/>
    <property type="match status" value="1"/>
</dbReference>
<sequence>MSALEQRLLLEPGMRKMAMAEKHPVVLSEEDLEKVTGGLSSTSGGLSGIGDGDLSGMDLETALMMVQAQRAQLLDDQLRQQAQEVQARNEQVSRLQDLHDALSNARDGLNDGSAGAEGHVSLDARIDPDDPNSPTYAELFEAAGFTDDGDTNDDGNLDAEELSSAIETVRGAIDSERSQHHMDMLRLQSQDNKRNEAYDLMNDYIKKMQDNRANIINNMR</sequence>